<evidence type="ECO:0000256" key="1">
    <source>
        <dbReference type="SAM" id="Coils"/>
    </source>
</evidence>
<dbReference type="Pfam" id="PF05402">
    <property type="entry name" value="PqqD"/>
    <property type="match status" value="1"/>
</dbReference>
<dbReference type="OrthoDB" id="5195143at2"/>
<evidence type="ECO:0000313" key="3">
    <source>
        <dbReference type="Proteomes" id="UP000251213"/>
    </source>
</evidence>
<dbReference type="EMBL" id="QJKK01000004">
    <property type="protein sequence ID" value="RAL24462.1"/>
    <property type="molecule type" value="Genomic_DNA"/>
</dbReference>
<evidence type="ECO:0000313" key="2">
    <source>
        <dbReference type="EMBL" id="RAL24462.1"/>
    </source>
</evidence>
<keyword evidence="1" id="KW-0175">Coiled coil</keyword>
<sequence>MYRKSDYVKVSKLYNEMHLMHLGTGVCYKLNLIATLFWEQILLAQSNEEAISNLLREIEGEKEEIVEAYANFKSELLKEELIKAGTHLS</sequence>
<dbReference type="AlphaFoldDB" id="A0A364K527"/>
<reference evidence="2 3" key="1">
    <citation type="submission" date="2018-06" db="EMBL/GenBank/DDBJ databases">
        <title>Thermoflavimicrobium daqus sp. nov., a thermophilic microbe isolated from Moutai-flavour Daqu.</title>
        <authorList>
            <person name="Wang X."/>
            <person name="Zhou H."/>
        </authorList>
    </citation>
    <scope>NUCLEOTIDE SEQUENCE [LARGE SCALE GENOMIC DNA]</scope>
    <source>
        <strain evidence="2 3">FBKL4.011</strain>
    </source>
</reference>
<name>A0A364K527_9BACL</name>
<dbReference type="InterPro" id="IPR008792">
    <property type="entry name" value="PQQD"/>
</dbReference>
<keyword evidence="3" id="KW-1185">Reference proteome</keyword>
<dbReference type="RefSeq" id="WP_113658833.1">
    <property type="nucleotide sequence ID" value="NZ_KZ845666.1"/>
</dbReference>
<feature type="coiled-coil region" evidence="1">
    <location>
        <begin position="44"/>
        <end position="75"/>
    </location>
</feature>
<dbReference type="Proteomes" id="UP000251213">
    <property type="component" value="Unassembled WGS sequence"/>
</dbReference>
<organism evidence="2 3">
    <name type="scientific">Thermoflavimicrobium daqui</name>
    <dbReference type="NCBI Taxonomy" id="2137476"/>
    <lineage>
        <taxon>Bacteria</taxon>
        <taxon>Bacillati</taxon>
        <taxon>Bacillota</taxon>
        <taxon>Bacilli</taxon>
        <taxon>Bacillales</taxon>
        <taxon>Thermoactinomycetaceae</taxon>
        <taxon>Thermoflavimicrobium</taxon>
    </lineage>
</organism>
<proteinExistence type="predicted"/>
<protein>
    <submittedName>
        <fullName evidence="2">Uncharacterized protein</fullName>
    </submittedName>
</protein>
<comment type="caution">
    <text evidence="2">The sequence shown here is derived from an EMBL/GenBank/DDBJ whole genome shotgun (WGS) entry which is preliminary data.</text>
</comment>
<gene>
    <name evidence="2" type="ORF">DL897_09085</name>
</gene>
<reference evidence="2 3" key="2">
    <citation type="submission" date="2018-06" db="EMBL/GenBank/DDBJ databases">
        <authorList>
            <person name="Zhirakovskaya E."/>
        </authorList>
    </citation>
    <scope>NUCLEOTIDE SEQUENCE [LARGE SCALE GENOMIC DNA]</scope>
    <source>
        <strain evidence="2 3">FBKL4.011</strain>
    </source>
</reference>
<accession>A0A364K527</accession>